<keyword evidence="1" id="KW-0732">Signal</keyword>
<proteinExistence type="predicted"/>
<feature type="signal peptide" evidence="1">
    <location>
        <begin position="1"/>
        <end position="31"/>
    </location>
</feature>
<protein>
    <submittedName>
        <fullName evidence="2">Uncharacterized protein</fullName>
    </submittedName>
</protein>
<keyword evidence="3" id="KW-1185">Reference proteome</keyword>
<comment type="caution">
    <text evidence="2">The sequence shown here is derived from an EMBL/GenBank/DDBJ whole genome shotgun (WGS) entry which is preliminary data.</text>
</comment>
<dbReference type="AlphaFoldDB" id="A0A7W7QKY7"/>
<evidence type="ECO:0000256" key="1">
    <source>
        <dbReference type="SAM" id="SignalP"/>
    </source>
</evidence>
<evidence type="ECO:0000313" key="2">
    <source>
        <dbReference type="EMBL" id="MBB4915413.1"/>
    </source>
</evidence>
<organism evidence="2 3">
    <name type="scientific">Streptosporangium saharense</name>
    <dbReference type="NCBI Taxonomy" id="1706840"/>
    <lineage>
        <taxon>Bacteria</taxon>
        <taxon>Bacillati</taxon>
        <taxon>Actinomycetota</taxon>
        <taxon>Actinomycetes</taxon>
        <taxon>Streptosporangiales</taxon>
        <taxon>Streptosporangiaceae</taxon>
        <taxon>Streptosporangium</taxon>
    </lineage>
</organism>
<sequence length="221" mass="23219">MMRGSKAAAVLAATLTATGALTLSVPTPVQAEATATATAGNAAVARPSEVAGRLFRAWLRKDRRAASAVATPAAVNTIFGYPYRAPDRFAGCTGNVCRFVHTSVRVPGGLNGILMVVSGSRVARAYTSRHITSGSGAATRLFAAWRAGDRNRGLEVASNGAVKTLFRTRFGGVGYIFQGCEKERGGQRCAYSYEGGAMFMHARRLSAGSGYWIDSIGYIAD</sequence>
<gene>
    <name evidence="2" type="ORF">FHS44_002498</name>
</gene>
<accession>A0A7W7QKY7</accession>
<evidence type="ECO:0000313" key="3">
    <source>
        <dbReference type="Proteomes" id="UP000552644"/>
    </source>
</evidence>
<name>A0A7W7QKY7_9ACTN</name>
<feature type="chain" id="PRO_5031574482" evidence="1">
    <location>
        <begin position="32"/>
        <end position="221"/>
    </location>
</feature>
<dbReference type="EMBL" id="JACHJP010000002">
    <property type="protein sequence ID" value="MBB4915413.1"/>
    <property type="molecule type" value="Genomic_DNA"/>
</dbReference>
<reference evidence="2 3" key="1">
    <citation type="submission" date="2020-08" db="EMBL/GenBank/DDBJ databases">
        <title>Genomic Encyclopedia of Type Strains, Phase III (KMG-III): the genomes of soil and plant-associated and newly described type strains.</title>
        <authorList>
            <person name="Whitman W."/>
        </authorList>
    </citation>
    <scope>NUCLEOTIDE SEQUENCE [LARGE SCALE GENOMIC DNA]</scope>
    <source>
        <strain evidence="2 3">CECT 8840</strain>
    </source>
</reference>
<dbReference type="RefSeq" id="WP_184714075.1">
    <property type="nucleotide sequence ID" value="NZ_JACHJP010000002.1"/>
</dbReference>
<dbReference type="Proteomes" id="UP000552644">
    <property type="component" value="Unassembled WGS sequence"/>
</dbReference>